<keyword evidence="2" id="KW-1185">Reference proteome</keyword>
<name>A0ABM8EP83_9BACT</name>
<dbReference type="NCBIfam" id="TIGR04442">
    <property type="entry name" value="TIGR04442 family protein"/>
    <property type="match status" value="1"/>
</dbReference>
<accession>A0ABM8EP83</accession>
<gene>
    <name evidence="1" type="ORF">GURASL_27840</name>
</gene>
<evidence type="ECO:0000313" key="2">
    <source>
        <dbReference type="Proteomes" id="UP001317705"/>
    </source>
</evidence>
<reference evidence="1 2" key="1">
    <citation type="submission" date="2022-12" db="EMBL/GenBank/DDBJ databases">
        <title>Polyphasic characterization of Geotalea uranireducens NIT-SL11 newly isolated from a complex of sewage sludge and microbially reduced graphene oxide.</title>
        <authorList>
            <person name="Xie L."/>
            <person name="Yoshida N."/>
            <person name="Meng L."/>
        </authorList>
    </citation>
    <scope>NUCLEOTIDE SEQUENCE [LARGE SCALE GENOMIC DNA]</scope>
    <source>
        <strain evidence="1 2">NIT-SL11</strain>
    </source>
</reference>
<evidence type="ECO:0000313" key="1">
    <source>
        <dbReference type="EMBL" id="BDV43861.1"/>
    </source>
</evidence>
<dbReference type="InterPro" id="IPR031040">
    <property type="entry name" value="CHP04442"/>
</dbReference>
<proteinExistence type="predicted"/>
<sequence>MHKDIRLHGHLGGRVEYYAIVAGADAHQRYFFNAAEGENAELRFFSPGSDFVIGPNGIRHEGNGGSFCEYMFGVDQPVADLAKGDVINRLIMYGAHTDEETGAIQFSDRTGGQLGYDKIFFEGNAVVNYFFFISSARVTGAASRQQEDIVKLIGKALKRSPAVGIQDENAIIAEVMEQLNDPKALFFLFKLINIHHRQYHDTFRRLYFRSKKIADDDFAMLTEIALRYDIDRYQQERIRIDVMYKHPANRRIVDEYKNILISCHRKGEITMLENARLTRLKTLSVRNKIPGALFYTLDEMLKNDKAVIAAEEHNYITETREILEGLFLRERNIDDTIDRDDVVKLLFAKKHAAENRDHAFEELLLDASKACDEKIRDGADIALLEGFSYIITFFDRYDATSQAINQLAFMENVRVGEEMLRSLLGNKVAFDALRAGLFEELFISCLFSNKYLGSYGRKKVATLAVGLKEIEGNRLTIAALLDRLQVIDGEERVANTVLAYIRERIRNFYSKYASKTDKEALKREVVEELRSKRLLREEIPERLFDEAILTIQKEAIYLHNLFPQVIADSDSGLREDFLENSGLDRFYVEELEREYFEQNDLDMEELYLLRKGLA</sequence>
<protein>
    <submittedName>
        <fullName evidence="1">TIGR04442 family protein</fullName>
    </submittedName>
</protein>
<dbReference type="Proteomes" id="UP001317705">
    <property type="component" value="Chromosome"/>
</dbReference>
<dbReference type="EMBL" id="AP027151">
    <property type="protein sequence ID" value="BDV43861.1"/>
    <property type="molecule type" value="Genomic_DNA"/>
</dbReference>
<dbReference type="RefSeq" id="WP_281999982.1">
    <property type="nucleotide sequence ID" value="NZ_AP027151.1"/>
</dbReference>
<organism evidence="1 2">
    <name type="scientific">Geotalea uraniireducens</name>
    <dbReference type="NCBI Taxonomy" id="351604"/>
    <lineage>
        <taxon>Bacteria</taxon>
        <taxon>Pseudomonadati</taxon>
        <taxon>Thermodesulfobacteriota</taxon>
        <taxon>Desulfuromonadia</taxon>
        <taxon>Geobacterales</taxon>
        <taxon>Geobacteraceae</taxon>
        <taxon>Geotalea</taxon>
    </lineage>
</organism>